<gene>
    <name evidence="1" type="ORF">GUJ93_ZPchr0004g39734</name>
</gene>
<organism evidence="1 2">
    <name type="scientific">Zizania palustris</name>
    <name type="common">Northern wild rice</name>
    <dbReference type="NCBI Taxonomy" id="103762"/>
    <lineage>
        <taxon>Eukaryota</taxon>
        <taxon>Viridiplantae</taxon>
        <taxon>Streptophyta</taxon>
        <taxon>Embryophyta</taxon>
        <taxon>Tracheophyta</taxon>
        <taxon>Spermatophyta</taxon>
        <taxon>Magnoliopsida</taxon>
        <taxon>Liliopsida</taxon>
        <taxon>Poales</taxon>
        <taxon>Poaceae</taxon>
        <taxon>BOP clade</taxon>
        <taxon>Oryzoideae</taxon>
        <taxon>Oryzeae</taxon>
        <taxon>Zizaniinae</taxon>
        <taxon>Zizania</taxon>
    </lineage>
</organism>
<evidence type="ECO:0000313" key="1">
    <source>
        <dbReference type="EMBL" id="KAG8064798.1"/>
    </source>
</evidence>
<evidence type="ECO:0000313" key="2">
    <source>
        <dbReference type="Proteomes" id="UP000729402"/>
    </source>
</evidence>
<dbReference type="EMBL" id="JAAALK010000285">
    <property type="protein sequence ID" value="KAG8064798.1"/>
    <property type="molecule type" value="Genomic_DNA"/>
</dbReference>
<accession>A0A8J5S5M8</accession>
<proteinExistence type="predicted"/>
<reference evidence="1" key="2">
    <citation type="submission" date="2021-02" db="EMBL/GenBank/DDBJ databases">
        <authorList>
            <person name="Kimball J.A."/>
            <person name="Haas M.W."/>
            <person name="Macchietto M."/>
            <person name="Kono T."/>
            <person name="Duquette J."/>
            <person name="Shao M."/>
        </authorList>
    </citation>
    <scope>NUCLEOTIDE SEQUENCE</scope>
    <source>
        <tissue evidence="1">Fresh leaf tissue</tissue>
    </source>
</reference>
<dbReference type="Proteomes" id="UP000729402">
    <property type="component" value="Unassembled WGS sequence"/>
</dbReference>
<protein>
    <submittedName>
        <fullName evidence="1">Uncharacterized protein</fullName>
    </submittedName>
</protein>
<dbReference type="AlphaFoldDB" id="A0A8J5S5M8"/>
<sequence>MPRTFPLSLSYAQLDMDTAQPCVSQIWHRRARADASRARTIHVVTTGSVLSLLDPCCWILAVIAWIRAEQCDRADHVLPEPPTRSFRLPPEPAFFGEMEKKEASL</sequence>
<name>A0A8J5S5M8_ZIZPA</name>
<comment type="caution">
    <text evidence="1">The sequence shown here is derived from an EMBL/GenBank/DDBJ whole genome shotgun (WGS) entry which is preliminary data.</text>
</comment>
<reference evidence="1" key="1">
    <citation type="journal article" date="2021" name="bioRxiv">
        <title>Whole Genome Assembly and Annotation of Northern Wild Rice, Zizania palustris L., Supports a Whole Genome Duplication in the Zizania Genus.</title>
        <authorList>
            <person name="Haas M."/>
            <person name="Kono T."/>
            <person name="Macchietto M."/>
            <person name="Millas R."/>
            <person name="McGilp L."/>
            <person name="Shao M."/>
            <person name="Duquette J."/>
            <person name="Hirsch C.N."/>
            <person name="Kimball J."/>
        </authorList>
    </citation>
    <scope>NUCLEOTIDE SEQUENCE</scope>
    <source>
        <tissue evidence="1">Fresh leaf tissue</tissue>
    </source>
</reference>
<keyword evidence="2" id="KW-1185">Reference proteome</keyword>